<dbReference type="EMBL" id="DUZY01000001">
    <property type="protein sequence ID" value="DAD23275.1"/>
    <property type="molecule type" value="Genomic_DNA"/>
</dbReference>
<dbReference type="Proteomes" id="UP000607653">
    <property type="component" value="Unassembled WGS sequence"/>
</dbReference>
<sequence length="161" mass="17534">MTVDCAAMMISKMEKTTWIRAVKLSGYFVSGSIREERKILTQLQDCSQIIHCYGDTVTFEDGFPIYNMLLEYTSGGSLHDRIVRSGGGGCRNRRLGATLAQSSEALVIFTSVALFMATSNMRTFCSCPAACLLIRGGVLSRLPISGSLRGLEKICSIGRMG</sequence>
<proteinExistence type="predicted"/>
<organism evidence="1 2">
    <name type="scientific">Nelumbo nucifera</name>
    <name type="common">Sacred lotus</name>
    <dbReference type="NCBI Taxonomy" id="4432"/>
    <lineage>
        <taxon>Eukaryota</taxon>
        <taxon>Viridiplantae</taxon>
        <taxon>Streptophyta</taxon>
        <taxon>Embryophyta</taxon>
        <taxon>Tracheophyta</taxon>
        <taxon>Spermatophyta</taxon>
        <taxon>Magnoliopsida</taxon>
        <taxon>Proteales</taxon>
        <taxon>Nelumbonaceae</taxon>
        <taxon>Nelumbo</taxon>
    </lineage>
</organism>
<comment type="caution">
    <text evidence="1">The sequence shown here is derived from an EMBL/GenBank/DDBJ whole genome shotgun (WGS) entry which is preliminary data.</text>
</comment>
<keyword evidence="2" id="KW-1185">Reference proteome</keyword>
<evidence type="ECO:0000313" key="2">
    <source>
        <dbReference type="Proteomes" id="UP000607653"/>
    </source>
</evidence>
<protein>
    <submittedName>
        <fullName evidence="1">Uncharacterized protein</fullName>
    </submittedName>
</protein>
<gene>
    <name evidence="1" type="ORF">HUJ06_024738</name>
</gene>
<accession>A0A822XWY5</accession>
<reference evidence="1 2" key="1">
    <citation type="journal article" date="2020" name="Mol. Biol. Evol.">
        <title>Distinct Expression and Methylation Patterns for Genes with Different Fates following a Single Whole-Genome Duplication in Flowering Plants.</title>
        <authorList>
            <person name="Shi T."/>
            <person name="Rahmani R.S."/>
            <person name="Gugger P.F."/>
            <person name="Wang M."/>
            <person name="Li H."/>
            <person name="Zhang Y."/>
            <person name="Li Z."/>
            <person name="Wang Q."/>
            <person name="Van de Peer Y."/>
            <person name="Marchal K."/>
            <person name="Chen J."/>
        </authorList>
    </citation>
    <scope>NUCLEOTIDE SEQUENCE [LARGE SCALE GENOMIC DNA]</scope>
    <source>
        <tissue evidence="1">Leaf</tissue>
    </source>
</reference>
<dbReference type="InterPro" id="IPR011009">
    <property type="entry name" value="Kinase-like_dom_sf"/>
</dbReference>
<evidence type="ECO:0000313" key="1">
    <source>
        <dbReference type="EMBL" id="DAD23275.1"/>
    </source>
</evidence>
<dbReference type="AlphaFoldDB" id="A0A822XWY5"/>
<name>A0A822XWY5_NELNU</name>
<dbReference type="SUPFAM" id="SSF56112">
    <property type="entry name" value="Protein kinase-like (PK-like)"/>
    <property type="match status" value="1"/>
</dbReference>